<dbReference type="KEGG" id="paek:D3873_03015"/>
<dbReference type="Pfam" id="PF00395">
    <property type="entry name" value="SLH"/>
    <property type="match status" value="2"/>
</dbReference>
<organism evidence="5 6">
    <name type="scientific">Paenisporosarcina cavernae</name>
    <dbReference type="NCBI Taxonomy" id="2320858"/>
    <lineage>
        <taxon>Bacteria</taxon>
        <taxon>Bacillati</taxon>
        <taxon>Bacillota</taxon>
        <taxon>Bacilli</taxon>
        <taxon>Bacillales</taxon>
        <taxon>Caryophanaceae</taxon>
        <taxon>Paenisporosarcina</taxon>
    </lineage>
</organism>
<dbReference type="Gene3D" id="3.40.630.40">
    <property type="entry name" value="Zn-dependent exopeptidases"/>
    <property type="match status" value="1"/>
</dbReference>
<dbReference type="InterPro" id="IPR001119">
    <property type="entry name" value="SLH_dom"/>
</dbReference>
<dbReference type="AlphaFoldDB" id="A0A385YVN8"/>
<dbReference type="SMART" id="SM00287">
    <property type="entry name" value="SH3b"/>
    <property type="match status" value="1"/>
</dbReference>
<dbReference type="Gene3D" id="2.30.30.40">
    <property type="entry name" value="SH3 Domains"/>
    <property type="match status" value="1"/>
</dbReference>
<keyword evidence="1 5" id="KW-0378">Hydrolase</keyword>
<dbReference type="Proteomes" id="UP000265725">
    <property type="component" value="Chromosome"/>
</dbReference>
<dbReference type="InterPro" id="IPR050695">
    <property type="entry name" value="N-acetylmuramoyl_amidase_3"/>
</dbReference>
<dbReference type="GO" id="GO:0009253">
    <property type="term" value="P:peptidoglycan catabolic process"/>
    <property type="evidence" value="ECO:0007669"/>
    <property type="project" value="InterPro"/>
</dbReference>
<keyword evidence="6" id="KW-1185">Reference proteome</keyword>
<dbReference type="GO" id="GO:0030288">
    <property type="term" value="C:outer membrane-bounded periplasmic space"/>
    <property type="evidence" value="ECO:0007669"/>
    <property type="project" value="TreeGrafter"/>
</dbReference>
<accession>A0A385YVN8</accession>
<dbReference type="SUPFAM" id="SSF53187">
    <property type="entry name" value="Zn-dependent exopeptidases"/>
    <property type="match status" value="1"/>
</dbReference>
<dbReference type="Pfam" id="PF01520">
    <property type="entry name" value="Amidase_3"/>
    <property type="match status" value="1"/>
</dbReference>
<dbReference type="PROSITE" id="PS51272">
    <property type="entry name" value="SLH"/>
    <property type="match status" value="2"/>
</dbReference>
<feature type="domain" description="SLH" evidence="3">
    <location>
        <begin position="73"/>
        <end position="136"/>
    </location>
</feature>
<dbReference type="InterPro" id="IPR003646">
    <property type="entry name" value="SH3-like_bac-type"/>
</dbReference>
<sequence>MIFALAPANSSSASTLFSDVGTTHRAQAEIYYLLDGGITGGISATKFGTDQLVTREQAAALIGRSLGLNGEKRATDFPDVSTNNFASGYIQQMVDKGIISGFKDGSFGPKQTLTRGQMAVLISRAYNYGATSTAAATNALMEKGISLGMEDGSFGEDLTIKRADFAVFLARGINASFRKDANVTFSREMFVNVNDLNFRQGPSTDFPSMGKLNNGDKVEYAYTIGQWSYVRANGQTGFLHNAYLQLTKPDTTTPPPTPTPVPTEKPLDELVVIIDPGHGGTDPGGTGNGFVEKNVVLNVARHMNSYFQATPLKPKMTRTGDYFITLDYRTEFAAREKGDVFVSLHTNALNGSANGQETFYYAKTASTNPNVAQSRALAIYLQARMQEAWDLSNRGVNPFGYGNLHVLRENTMPAALIEMGFIDSPKDIEYIKLESQRKLMGKALYLGVLDYYYHYKGREDVLPLYNITGDSPSKRLH</sequence>
<evidence type="ECO:0000256" key="2">
    <source>
        <dbReference type="ARBA" id="ARBA00023316"/>
    </source>
</evidence>
<feature type="domain" description="SH3b" evidence="4">
    <location>
        <begin position="186"/>
        <end position="248"/>
    </location>
</feature>
<dbReference type="PROSITE" id="PS51781">
    <property type="entry name" value="SH3B"/>
    <property type="match status" value="1"/>
</dbReference>
<dbReference type="GO" id="GO:0008745">
    <property type="term" value="F:N-acetylmuramoyl-L-alanine amidase activity"/>
    <property type="evidence" value="ECO:0007669"/>
    <property type="project" value="InterPro"/>
</dbReference>
<protein>
    <submittedName>
        <fullName evidence="5">Cell wall hydrolase</fullName>
    </submittedName>
</protein>
<dbReference type="Pfam" id="PF08239">
    <property type="entry name" value="SH3_3"/>
    <property type="match status" value="1"/>
</dbReference>
<reference evidence="6" key="1">
    <citation type="submission" date="2018-09" db="EMBL/GenBank/DDBJ databases">
        <authorList>
            <person name="Zhu H."/>
        </authorList>
    </citation>
    <scope>NUCLEOTIDE SEQUENCE [LARGE SCALE GENOMIC DNA]</scope>
    <source>
        <strain evidence="6">K2R23-3</strain>
    </source>
</reference>
<dbReference type="GO" id="GO:0071555">
    <property type="term" value="P:cell wall organization"/>
    <property type="evidence" value="ECO:0007669"/>
    <property type="project" value="UniProtKB-KW"/>
</dbReference>
<evidence type="ECO:0000313" key="6">
    <source>
        <dbReference type="Proteomes" id="UP000265725"/>
    </source>
</evidence>
<dbReference type="OrthoDB" id="9806267at2"/>
<dbReference type="EMBL" id="CP032418">
    <property type="protein sequence ID" value="AYC30756.1"/>
    <property type="molecule type" value="Genomic_DNA"/>
</dbReference>
<dbReference type="PANTHER" id="PTHR30404:SF0">
    <property type="entry name" value="N-ACETYLMURAMOYL-L-ALANINE AMIDASE AMIC"/>
    <property type="match status" value="1"/>
</dbReference>
<dbReference type="SMART" id="SM00646">
    <property type="entry name" value="Ami_3"/>
    <property type="match status" value="1"/>
</dbReference>
<gene>
    <name evidence="5" type="ORF">D3873_03015</name>
</gene>
<name>A0A385YVN8_9BACL</name>
<evidence type="ECO:0000256" key="1">
    <source>
        <dbReference type="ARBA" id="ARBA00022801"/>
    </source>
</evidence>
<dbReference type="InterPro" id="IPR002508">
    <property type="entry name" value="MurNAc-LAA_cat"/>
</dbReference>
<proteinExistence type="predicted"/>
<evidence type="ECO:0000259" key="4">
    <source>
        <dbReference type="PROSITE" id="PS51781"/>
    </source>
</evidence>
<keyword evidence="2" id="KW-0961">Cell wall biogenesis/degradation</keyword>
<dbReference type="PANTHER" id="PTHR30404">
    <property type="entry name" value="N-ACETYLMURAMOYL-L-ALANINE AMIDASE"/>
    <property type="match status" value="1"/>
</dbReference>
<dbReference type="CDD" id="cd02696">
    <property type="entry name" value="MurNAc-LAA"/>
    <property type="match status" value="1"/>
</dbReference>
<evidence type="ECO:0000259" key="3">
    <source>
        <dbReference type="PROSITE" id="PS51272"/>
    </source>
</evidence>
<feature type="domain" description="SLH" evidence="3">
    <location>
        <begin position="13"/>
        <end position="72"/>
    </location>
</feature>
<evidence type="ECO:0000313" key="5">
    <source>
        <dbReference type="EMBL" id="AYC30756.1"/>
    </source>
</evidence>